<organism evidence="1 2">
    <name type="scientific">Mucilaginibacter gotjawali</name>
    <dbReference type="NCBI Taxonomy" id="1550579"/>
    <lineage>
        <taxon>Bacteria</taxon>
        <taxon>Pseudomonadati</taxon>
        <taxon>Bacteroidota</taxon>
        <taxon>Sphingobacteriia</taxon>
        <taxon>Sphingobacteriales</taxon>
        <taxon>Sphingobacteriaceae</taxon>
        <taxon>Mucilaginibacter</taxon>
    </lineage>
</organism>
<dbReference type="RefSeq" id="WP_096349505.1">
    <property type="nucleotide sequence ID" value="NZ_AP017313.1"/>
</dbReference>
<sequence length="159" mass="17999">MIKVLWLSFLLSFYSLQGEYHVQKVWLFTKTQYNGNVPADRNGKHLQGKTTQLICYLKVSRKNESPVWETAFIDGNQYKVETVQAEQDTITAGTLKNTNMPVIIKTGRKSKITQLILTLRGKIEKPEACSFILTGTLNGKSVYIRSNESVAELTPDLMP</sequence>
<name>A0A110AZW5_9SPHI</name>
<dbReference type="Proteomes" id="UP000218263">
    <property type="component" value="Chromosome"/>
</dbReference>
<dbReference type="EMBL" id="AP017313">
    <property type="protein sequence ID" value="BAU52153.1"/>
    <property type="molecule type" value="Genomic_DNA"/>
</dbReference>
<evidence type="ECO:0000313" key="1">
    <source>
        <dbReference type="EMBL" id="BAU52153.1"/>
    </source>
</evidence>
<dbReference type="OrthoDB" id="9853430at2"/>
<dbReference type="AlphaFoldDB" id="A0A110AZW5"/>
<keyword evidence="2" id="KW-1185">Reference proteome</keyword>
<dbReference type="KEGG" id="mgot:MgSA37_00303"/>
<reference evidence="1 2" key="1">
    <citation type="submission" date="2015-12" db="EMBL/GenBank/DDBJ databases">
        <title>Genome sequence of Mucilaginibacter gotjawali.</title>
        <authorList>
            <person name="Lee J.S."/>
            <person name="Lee K.C."/>
            <person name="Kim K.K."/>
            <person name="Lee B.W."/>
        </authorList>
    </citation>
    <scope>NUCLEOTIDE SEQUENCE [LARGE SCALE GENOMIC DNA]</scope>
    <source>
        <strain evidence="1 2">SA3-7</strain>
    </source>
</reference>
<gene>
    <name evidence="1" type="ORF">MgSA37_00303</name>
</gene>
<accession>A0A110AZW5</accession>
<protein>
    <submittedName>
        <fullName evidence="1">Uncharacterized protein</fullName>
    </submittedName>
</protein>
<proteinExistence type="predicted"/>
<evidence type="ECO:0000313" key="2">
    <source>
        <dbReference type="Proteomes" id="UP000218263"/>
    </source>
</evidence>